<organism evidence="6 7">
    <name type="scientific">Carboxylicivirga linearis</name>
    <dbReference type="NCBI Taxonomy" id="1628157"/>
    <lineage>
        <taxon>Bacteria</taxon>
        <taxon>Pseudomonadati</taxon>
        <taxon>Bacteroidota</taxon>
        <taxon>Bacteroidia</taxon>
        <taxon>Marinilabiliales</taxon>
        <taxon>Marinilabiliaceae</taxon>
        <taxon>Carboxylicivirga</taxon>
    </lineage>
</organism>
<keyword evidence="2 5" id="KW-0812">Transmembrane</keyword>
<feature type="transmembrane region" description="Helical" evidence="5">
    <location>
        <begin position="71"/>
        <end position="89"/>
    </location>
</feature>
<evidence type="ECO:0000256" key="2">
    <source>
        <dbReference type="ARBA" id="ARBA00022692"/>
    </source>
</evidence>
<dbReference type="Gene3D" id="1.20.1530.20">
    <property type="match status" value="1"/>
</dbReference>
<feature type="transmembrane region" description="Helical" evidence="5">
    <location>
        <begin position="7"/>
        <end position="25"/>
    </location>
</feature>
<accession>A0ABS5JS34</accession>
<feature type="transmembrane region" description="Helical" evidence="5">
    <location>
        <begin position="191"/>
        <end position="211"/>
    </location>
</feature>
<protein>
    <recommendedName>
        <fullName evidence="8">Bile acid:sodium symporter</fullName>
    </recommendedName>
</protein>
<feature type="transmembrane region" description="Helical" evidence="5">
    <location>
        <begin position="255"/>
        <end position="273"/>
    </location>
</feature>
<sequence>MKSILSLLSHRNTILIMAVVFGLWLGDYAHFLKLFTTYILALVMTFSMTNIRTQSLYPVSKLLFPMLKGALFNYFIYAVIMIGAAHLFISDKELFYGFVIIATTAPGVAIIPFSSILKGDIEYAVKGVLGAFICTIVLTPFLVGYLTGNDGISSSQLFILMVKTIIVPLILSRLLLHRSVKSMVNKTRGKIVDIGFATLIFIAIGVNRSVFFDQTEMLIGIAVVLFISHFVVGVIHEKLIGHFISNKAKLTSDNLHLTIKSSGFAVVTALQLFGQKAAIPTAVLPIFVLFYLLYLSFRKGS</sequence>
<feature type="transmembrane region" description="Helical" evidence="5">
    <location>
        <begin position="128"/>
        <end position="146"/>
    </location>
</feature>
<evidence type="ECO:0008006" key="8">
    <source>
        <dbReference type="Google" id="ProtNLM"/>
    </source>
</evidence>
<keyword evidence="7" id="KW-1185">Reference proteome</keyword>
<dbReference type="InterPro" id="IPR002657">
    <property type="entry name" value="BilAc:Na_symport/Acr3"/>
</dbReference>
<keyword evidence="4 5" id="KW-0472">Membrane</keyword>
<dbReference type="Proteomes" id="UP000708576">
    <property type="component" value="Unassembled WGS sequence"/>
</dbReference>
<keyword evidence="3 5" id="KW-1133">Transmembrane helix</keyword>
<evidence type="ECO:0000256" key="3">
    <source>
        <dbReference type="ARBA" id="ARBA00022989"/>
    </source>
</evidence>
<evidence type="ECO:0000313" key="7">
    <source>
        <dbReference type="Proteomes" id="UP000708576"/>
    </source>
</evidence>
<feature type="transmembrane region" description="Helical" evidence="5">
    <location>
        <begin position="217"/>
        <end position="235"/>
    </location>
</feature>
<comment type="caution">
    <text evidence="6">The sequence shown here is derived from an EMBL/GenBank/DDBJ whole genome shotgun (WGS) entry which is preliminary data.</text>
</comment>
<evidence type="ECO:0000313" key="6">
    <source>
        <dbReference type="EMBL" id="MBS2097708.1"/>
    </source>
</evidence>
<dbReference type="EMBL" id="JAGUCO010000002">
    <property type="protein sequence ID" value="MBS2097708.1"/>
    <property type="molecule type" value="Genomic_DNA"/>
</dbReference>
<evidence type="ECO:0000256" key="5">
    <source>
        <dbReference type="SAM" id="Phobius"/>
    </source>
</evidence>
<proteinExistence type="predicted"/>
<name>A0ABS5JS34_9BACT</name>
<feature type="transmembrane region" description="Helical" evidence="5">
    <location>
        <begin position="152"/>
        <end position="171"/>
    </location>
</feature>
<feature type="transmembrane region" description="Helical" evidence="5">
    <location>
        <begin position="31"/>
        <end position="51"/>
    </location>
</feature>
<reference evidence="6 7" key="1">
    <citation type="journal article" date="2015" name="Int. J. Syst. Evol. Microbiol.">
        <title>Carboxylicivirga linearis sp. nov., isolated from a sea cucumber culture pond.</title>
        <authorList>
            <person name="Wang F.Q."/>
            <person name="Zhou Y.X."/>
            <person name="Lin X.Z."/>
            <person name="Chen G.J."/>
            <person name="Du Z.J."/>
        </authorList>
    </citation>
    <scope>NUCLEOTIDE SEQUENCE [LARGE SCALE GENOMIC DNA]</scope>
    <source>
        <strain evidence="6 7">FB218</strain>
    </source>
</reference>
<evidence type="ECO:0000256" key="4">
    <source>
        <dbReference type="ARBA" id="ARBA00023136"/>
    </source>
</evidence>
<gene>
    <name evidence="6" type="ORF">KEM10_05410</name>
</gene>
<feature type="transmembrane region" description="Helical" evidence="5">
    <location>
        <begin position="95"/>
        <end position="116"/>
    </location>
</feature>
<dbReference type="Pfam" id="PF01758">
    <property type="entry name" value="SBF"/>
    <property type="match status" value="1"/>
</dbReference>
<feature type="transmembrane region" description="Helical" evidence="5">
    <location>
        <begin position="279"/>
        <end position="297"/>
    </location>
</feature>
<dbReference type="RefSeq" id="WP_212214455.1">
    <property type="nucleotide sequence ID" value="NZ_JAGUCO010000002.1"/>
</dbReference>
<comment type="subcellular location">
    <subcellularLocation>
        <location evidence="1">Membrane</location>
        <topology evidence="1">Multi-pass membrane protein</topology>
    </subcellularLocation>
</comment>
<dbReference type="InterPro" id="IPR038770">
    <property type="entry name" value="Na+/solute_symporter_sf"/>
</dbReference>
<evidence type="ECO:0000256" key="1">
    <source>
        <dbReference type="ARBA" id="ARBA00004141"/>
    </source>
</evidence>